<reference evidence="3" key="1">
    <citation type="submission" date="2017-09" db="EMBL/GenBank/DDBJ databases">
        <title>Depth-based differentiation of microbial function through sediment-hosted aquifers and enrichment of novel symbionts in the deep terrestrial subsurface.</title>
        <authorList>
            <person name="Probst A.J."/>
            <person name="Ladd B."/>
            <person name="Jarett J.K."/>
            <person name="Geller-Mcgrath D.E."/>
            <person name="Sieber C.M.K."/>
            <person name="Emerson J.B."/>
            <person name="Anantharaman K."/>
            <person name="Thomas B.C."/>
            <person name="Malmstrom R."/>
            <person name="Stieglmeier M."/>
            <person name="Klingl A."/>
            <person name="Woyke T."/>
            <person name="Ryan C.M."/>
            <person name="Banfield J.F."/>
        </authorList>
    </citation>
    <scope>NUCLEOTIDE SEQUENCE [LARGE SCALE GENOMIC DNA]</scope>
</reference>
<evidence type="ECO:0000259" key="1">
    <source>
        <dbReference type="Pfam" id="PF01937"/>
    </source>
</evidence>
<dbReference type="Pfam" id="PF01937">
    <property type="entry name" value="ARMT1-like_dom"/>
    <property type="match status" value="1"/>
</dbReference>
<accession>A0A2M7E8U0</accession>
<dbReference type="InterPro" id="IPR002791">
    <property type="entry name" value="ARMT1-like_metal-bd"/>
</dbReference>
<organism evidence="2 3">
    <name type="scientific">bacterium (Candidatus Ratteibacteria) CG01_land_8_20_14_3_00_40_19</name>
    <dbReference type="NCBI Taxonomy" id="2014290"/>
    <lineage>
        <taxon>Bacteria</taxon>
        <taxon>Candidatus Ratteibacteria</taxon>
    </lineage>
</organism>
<proteinExistence type="predicted"/>
<dbReference type="AlphaFoldDB" id="A0A2M7E8U0"/>
<dbReference type="Gene3D" id="3.40.50.10880">
    <property type="entry name" value="Uncharacterised protein PF01937, DUF89, domain 3"/>
    <property type="match status" value="1"/>
</dbReference>
<gene>
    <name evidence="2" type="ORF">COS11_03795</name>
</gene>
<feature type="domain" description="Damage-control phosphatase ARMT1-like metal-binding" evidence="1">
    <location>
        <begin position="3"/>
        <end position="269"/>
    </location>
</feature>
<feature type="non-terminal residue" evidence="2">
    <location>
        <position position="1"/>
    </location>
</feature>
<evidence type="ECO:0000313" key="2">
    <source>
        <dbReference type="EMBL" id="PIV64133.1"/>
    </source>
</evidence>
<dbReference type="Gene3D" id="1.10.285.20">
    <property type="entry name" value="Uncharacterised protein PF01937, DUF89, domain 2"/>
    <property type="match status" value="1"/>
</dbReference>
<dbReference type="EMBL" id="PETL01000185">
    <property type="protein sequence ID" value="PIV64133.1"/>
    <property type="molecule type" value="Genomic_DNA"/>
</dbReference>
<dbReference type="InterPro" id="IPR014444">
    <property type="entry name" value="PH1575-like"/>
</dbReference>
<sequence length="276" mass="31319">YLDCIPCFFRQALSASREADADEILQKRVLDEISREIPKISYSLSPAYMSRIVYRAIRKITGVVDPFKKEKVKSNKLALKLYPQLKERIRRAKEPLEEATKLAILGNTIDFGIGDSFNLEKELNSEGNFPIFDYEEFKKFLKKNTKILYIADNCGETVFDRLLIEEMGKGVIYAVRSAPIINDATIEDAKFCGIDKIAKLIPSGSPISGTPLELCSQEFLSFFNQSSFIISKGQGNFETLSEANRPIFFLLKAKCSIVARELNCKIGDMILKYNHR</sequence>
<evidence type="ECO:0000313" key="3">
    <source>
        <dbReference type="Proteomes" id="UP000228886"/>
    </source>
</evidence>
<dbReference type="SUPFAM" id="SSF111321">
    <property type="entry name" value="AF1104-like"/>
    <property type="match status" value="1"/>
</dbReference>
<protein>
    <recommendedName>
        <fullName evidence="1">Damage-control phosphatase ARMT1-like metal-binding domain-containing protein</fullName>
    </recommendedName>
</protein>
<dbReference type="InterPro" id="IPR036075">
    <property type="entry name" value="ARMT-1-like_metal-bd_sf"/>
</dbReference>
<name>A0A2M7E8U0_9BACT</name>
<dbReference type="PIRSF" id="PIRSF006593">
    <property type="entry name" value="UCP006593"/>
    <property type="match status" value="1"/>
</dbReference>
<dbReference type="Proteomes" id="UP000228886">
    <property type="component" value="Unassembled WGS sequence"/>
</dbReference>
<comment type="caution">
    <text evidence="2">The sequence shown here is derived from an EMBL/GenBank/DDBJ whole genome shotgun (WGS) entry which is preliminary data.</text>
</comment>